<dbReference type="AlphaFoldDB" id="A0A8T1TR77"/>
<name>A0A8T1TR77_9STRA</name>
<accession>A0A8T1TR77</accession>
<protein>
    <submittedName>
        <fullName evidence="1">Uncharacterized protein</fullName>
    </submittedName>
</protein>
<reference evidence="1" key="1">
    <citation type="submission" date="2021-01" db="EMBL/GenBank/DDBJ databases">
        <title>Phytophthora aleatoria, a newly-described species from Pinus radiata is distinct from Phytophthora cactorum isolates based on comparative genomics.</title>
        <authorList>
            <person name="Mcdougal R."/>
            <person name="Panda P."/>
            <person name="Williams N."/>
            <person name="Studholme D.J."/>
        </authorList>
    </citation>
    <scope>NUCLEOTIDE SEQUENCE</scope>
    <source>
        <strain evidence="1">NZFS 3830</strain>
    </source>
</reference>
<proteinExistence type="predicted"/>
<sequence>MEKLAKSLDGLEESYIASQYYVSVEIFSVMNCAASSPMSLKCCLKHASVVHTRELPEDVRLEAHIHALIRHQESFCFTFHKYTLTDLDDIEESGTITSGRLIYGDQDKLRQVKRQGENLAECVLQTLPRWITGFPQRACAGRLLLSYDTPNADAPVDRYCIVHLTRATTHKCGQNFLWKLAQPIVKQQLPVCYVALQLDDGGDSNKDNKIAGFRLNFTKNEILRHIALYVATYDKFSNESTKKHALLGSVSPRGVQTWISFSR</sequence>
<dbReference type="OrthoDB" id="110859at2759"/>
<comment type="caution">
    <text evidence="1">The sequence shown here is derived from an EMBL/GenBank/DDBJ whole genome shotgun (WGS) entry which is preliminary data.</text>
</comment>
<dbReference type="Proteomes" id="UP000688947">
    <property type="component" value="Unassembled WGS sequence"/>
</dbReference>
<evidence type="ECO:0000313" key="2">
    <source>
        <dbReference type="Proteomes" id="UP000688947"/>
    </source>
</evidence>
<dbReference type="EMBL" id="JAENGZ010002049">
    <property type="protein sequence ID" value="KAG6945083.1"/>
    <property type="molecule type" value="Genomic_DNA"/>
</dbReference>
<organism evidence="1 2">
    <name type="scientific">Phytophthora cactorum</name>
    <dbReference type="NCBI Taxonomy" id="29920"/>
    <lineage>
        <taxon>Eukaryota</taxon>
        <taxon>Sar</taxon>
        <taxon>Stramenopiles</taxon>
        <taxon>Oomycota</taxon>
        <taxon>Peronosporomycetes</taxon>
        <taxon>Peronosporales</taxon>
        <taxon>Peronosporaceae</taxon>
        <taxon>Phytophthora</taxon>
    </lineage>
</organism>
<gene>
    <name evidence="1" type="ORF">JG687_00017497</name>
</gene>
<evidence type="ECO:0000313" key="1">
    <source>
        <dbReference type="EMBL" id="KAG6945083.1"/>
    </source>
</evidence>